<dbReference type="Pfam" id="PF19129">
    <property type="entry name" value="DUF5812"/>
    <property type="match status" value="1"/>
</dbReference>
<reference evidence="2 3" key="1">
    <citation type="journal article" date="2021" name="Int. J. Syst. Evol. Microbiol.">
        <title>Halobaculum halophilum sp. nov. and Halobaculum salinum sp. nov., isolated from salt lake and saline soil.</title>
        <authorList>
            <person name="Cui H.L."/>
            <person name="Shi X.W."/>
            <person name="Yin X.M."/>
            <person name="Yang X.Y."/>
            <person name="Hou J."/>
            <person name="Zhu L."/>
        </authorList>
    </citation>
    <scope>NUCLEOTIDE SEQUENCE [LARGE SCALE GENOMIC DNA]</scope>
    <source>
        <strain evidence="2 3">NBRC 109044</strain>
    </source>
</reference>
<proteinExistence type="predicted"/>
<feature type="compositionally biased region" description="Low complexity" evidence="1">
    <location>
        <begin position="18"/>
        <end position="32"/>
    </location>
</feature>
<sequence>MTDRDPESDGSELDAVRDALAAAAGDAGPADTGDGEKDGTFLVTHADDGSAVLRDVASGQVHTLSSNPGVAEGEAVEGVVAPDPPMNVSWQLVEVEERRHIPVEESEEPPTQHSLDLAADQPVGDLTRTERAGTGEIHVISVPEDDTDRAVDDVLDDADASRTRAARLGVNRVEIRAAPGVVVVRYMP</sequence>
<dbReference type="EMBL" id="CP081958">
    <property type="protein sequence ID" value="QZP36200.1"/>
    <property type="molecule type" value="Genomic_DNA"/>
</dbReference>
<feature type="region of interest" description="Disordered" evidence="1">
    <location>
        <begin position="1"/>
        <end position="42"/>
    </location>
</feature>
<dbReference type="KEGG" id="hmp:K6T50_07525"/>
<dbReference type="AlphaFoldDB" id="A0A8T8W8L7"/>
<dbReference type="RefSeq" id="WP_222606025.1">
    <property type="nucleotide sequence ID" value="NZ_CP081958.1"/>
</dbReference>
<evidence type="ECO:0000313" key="3">
    <source>
        <dbReference type="Proteomes" id="UP000826254"/>
    </source>
</evidence>
<feature type="region of interest" description="Disordered" evidence="1">
    <location>
        <begin position="102"/>
        <end position="122"/>
    </location>
</feature>
<organism evidence="2 3">
    <name type="scientific">Halobaculum magnesiiphilum</name>
    <dbReference type="NCBI Taxonomy" id="1017351"/>
    <lineage>
        <taxon>Archaea</taxon>
        <taxon>Methanobacteriati</taxon>
        <taxon>Methanobacteriota</taxon>
        <taxon>Stenosarchaea group</taxon>
        <taxon>Halobacteria</taxon>
        <taxon>Halobacteriales</taxon>
        <taxon>Haloferacaceae</taxon>
        <taxon>Halobaculum</taxon>
    </lineage>
</organism>
<name>A0A8T8W8L7_9EURY</name>
<accession>A0A8T8W8L7</accession>
<dbReference type="Proteomes" id="UP000826254">
    <property type="component" value="Chromosome"/>
</dbReference>
<dbReference type="GeneID" id="67177981"/>
<protein>
    <submittedName>
        <fullName evidence="2">DUF5812 family protein</fullName>
    </submittedName>
</protein>
<gene>
    <name evidence="2" type="ORF">K6T50_07525</name>
</gene>
<dbReference type="InterPro" id="IPR043850">
    <property type="entry name" value="DUF5812"/>
</dbReference>
<keyword evidence="3" id="KW-1185">Reference proteome</keyword>
<evidence type="ECO:0000256" key="1">
    <source>
        <dbReference type="SAM" id="MobiDB-lite"/>
    </source>
</evidence>
<evidence type="ECO:0000313" key="2">
    <source>
        <dbReference type="EMBL" id="QZP36200.1"/>
    </source>
</evidence>